<evidence type="ECO:0000313" key="3">
    <source>
        <dbReference type="Proteomes" id="UP001244563"/>
    </source>
</evidence>
<evidence type="ECO:0000313" key="2">
    <source>
        <dbReference type="EMBL" id="MDQ0101551.1"/>
    </source>
</evidence>
<feature type="region of interest" description="Disordered" evidence="1">
    <location>
        <begin position="79"/>
        <end position="102"/>
    </location>
</feature>
<sequence>MAAQWTATVAPKKHAKAKVAGIVRARTPAHRRCRCRPLNSKTAPAINRKPAAAQDQTASLKVPANAAPHAVAAVGTNLRSVRPADPAPAPASATLHRHKILQ</sequence>
<keyword evidence="3" id="KW-1185">Reference proteome</keyword>
<gene>
    <name evidence="2" type="ORF">J2T10_001184</name>
</gene>
<comment type="caution">
    <text evidence="2">The sequence shown here is derived from an EMBL/GenBank/DDBJ whole genome shotgun (WGS) entry which is preliminary data.</text>
</comment>
<accession>A0ABT9TIS4</accession>
<name>A0ABT9TIS4_PAENI</name>
<dbReference type="Proteomes" id="UP001244563">
    <property type="component" value="Unassembled WGS sequence"/>
</dbReference>
<protein>
    <submittedName>
        <fullName evidence="2">Uncharacterized protein</fullName>
    </submittedName>
</protein>
<proteinExistence type="predicted"/>
<dbReference type="RefSeq" id="WP_306877406.1">
    <property type="nucleotide sequence ID" value="NZ_JAUSSW010000002.1"/>
</dbReference>
<dbReference type="EMBL" id="JAUSSW010000002">
    <property type="protein sequence ID" value="MDQ0101551.1"/>
    <property type="molecule type" value="Genomic_DNA"/>
</dbReference>
<reference evidence="2 3" key="1">
    <citation type="submission" date="2023-07" db="EMBL/GenBank/DDBJ databases">
        <title>Sorghum-associated microbial communities from plants grown in Nebraska, USA.</title>
        <authorList>
            <person name="Schachtman D."/>
        </authorList>
    </citation>
    <scope>NUCLEOTIDE SEQUENCE [LARGE SCALE GENOMIC DNA]</scope>
    <source>
        <strain evidence="2 3">CC523</strain>
    </source>
</reference>
<organism evidence="2 3">
    <name type="scientific">Paenarthrobacter nicotinovorans</name>
    <name type="common">Arthrobacter nicotinovorans</name>
    <dbReference type="NCBI Taxonomy" id="29320"/>
    <lineage>
        <taxon>Bacteria</taxon>
        <taxon>Bacillati</taxon>
        <taxon>Actinomycetota</taxon>
        <taxon>Actinomycetes</taxon>
        <taxon>Micrococcales</taxon>
        <taxon>Micrococcaceae</taxon>
        <taxon>Paenarthrobacter</taxon>
    </lineage>
</organism>
<evidence type="ECO:0000256" key="1">
    <source>
        <dbReference type="SAM" id="MobiDB-lite"/>
    </source>
</evidence>